<dbReference type="KEGG" id="xyl:ET495_11080"/>
<dbReference type="SUPFAM" id="SSF52833">
    <property type="entry name" value="Thioredoxin-like"/>
    <property type="match status" value="1"/>
</dbReference>
<dbReference type="Pfam" id="PF00085">
    <property type="entry name" value="Thioredoxin"/>
    <property type="match status" value="1"/>
</dbReference>
<dbReference type="EMBL" id="CP035495">
    <property type="protein sequence ID" value="QAY64859.1"/>
    <property type="molecule type" value="Genomic_DNA"/>
</dbReference>
<accession>A0A4P6ETB2</accession>
<gene>
    <name evidence="2" type="ORF">ET495_11080</name>
</gene>
<evidence type="ECO:0000313" key="2">
    <source>
        <dbReference type="EMBL" id="QAY64859.1"/>
    </source>
</evidence>
<keyword evidence="3" id="KW-1185">Reference proteome</keyword>
<dbReference type="AlphaFoldDB" id="A0A4P6ETB2"/>
<dbReference type="OrthoDB" id="1495530at2"/>
<reference evidence="2 3" key="1">
    <citation type="submission" date="2019-01" db="EMBL/GenBank/DDBJ databases">
        <title>Genome sequencing of strain 2JSPR-7.</title>
        <authorList>
            <person name="Heo J."/>
            <person name="Kim S.-J."/>
            <person name="Kim J.-S."/>
            <person name="Hong S.-B."/>
            <person name="Kwon S.-W."/>
        </authorList>
    </citation>
    <scope>NUCLEOTIDE SEQUENCE [LARGE SCALE GENOMIC DNA]</scope>
    <source>
        <strain evidence="2 3">2JSPR-7</strain>
    </source>
</reference>
<name>A0A4P6ETB2_9MICO</name>
<dbReference type="InterPro" id="IPR036249">
    <property type="entry name" value="Thioredoxin-like_sf"/>
</dbReference>
<sequence>MAVTAVIGAVWRARQGRVRVARAAAPSAGDTSPATEWAARGVILGTRATFLQLSAEICAPCRATARVLRALASAEDGVAHQELDVDAHLDLVARLRVLTTPTVLVLDPDGVELARASGAMSPSQAREALALCR</sequence>
<proteinExistence type="predicted"/>
<protein>
    <submittedName>
        <fullName evidence="2">Thioredoxin</fullName>
    </submittedName>
</protein>
<organism evidence="2 3">
    <name type="scientific">Xylanimonas allomyrinae</name>
    <dbReference type="NCBI Taxonomy" id="2509459"/>
    <lineage>
        <taxon>Bacteria</taxon>
        <taxon>Bacillati</taxon>
        <taxon>Actinomycetota</taxon>
        <taxon>Actinomycetes</taxon>
        <taxon>Micrococcales</taxon>
        <taxon>Promicromonosporaceae</taxon>
        <taxon>Xylanimonas</taxon>
    </lineage>
</organism>
<dbReference type="InterPro" id="IPR013766">
    <property type="entry name" value="Thioredoxin_domain"/>
</dbReference>
<dbReference type="CDD" id="cd02947">
    <property type="entry name" value="TRX_family"/>
    <property type="match status" value="1"/>
</dbReference>
<evidence type="ECO:0000259" key="1">
    <source>
        <dbReference type="Pfam" id="PF00085"/>
    </source>
</evidence>
<dbReference type="Gene3D" id="3.40.30.10">
    <property type="entry name" value="Glutaredoxin"/>
    <property type="match status" value="1"/>
</dbReference>
<feature type="domain" description="Thioredoxin" evidence="1">
    <location>
        <begin position="49"/>
        <end position="121"/>
    </location>
</feature>
<evidence type="ECO:0000313" key="3">
    <source>
        <dbReference type="Proteomes" id="UP000291758"/>
    </source>
</evidence>
<dbReference type="Proteomes" id="UP000291758">
    <property type="component" value="Chromosome"/>
</dbReference>